<name>A0A087TJ57_STEMI</name>
<protein>
    <submittedName>
        <fullName evidence="3">NFX1-type zinc finger-containing protein 1</fullName>
    </submittedName>
</protein>
<dbReference type="OrthoDB" id="6429945at2759"/>
<evidence type="ECO:0000313" key="4">
    <source>
        <dbReference type="Proteomes" id="UP000054359"/>
    </source>
</evidence>
<gene>
    <name evidence="3" type="ORF">X975_08242</name>
</gene>
<keyword evidence="4" id="KW-1185">Reference proteome</keyword>
<organism evidence="3 4">
    <name type="scientific">Stegodyphus mimosarum</name>
    <name type="common">African social velvet spider</name>
    <dbReference type="NCBI Taxonomy" id="407821"/>
    <lineage>
        <taxon>Eukaryota</taxon>
        <taxon>Metazoa</taxon>
        <taxon>Ecdysozoa</taxon>
        <taxon>Arthropoda</taxon>
        <taxon>Chelicerata</taxon>
        <taxon>Arachnida</taxon>
        <taxon>Araneae</taxon>
        <taxon>Araneomorphae</taxon>
        <taxon>Entelegynae</taxon>
        <taxon>Eresoidea</taxon>
        <taxon>Eresidae</taxon>
        <taxon>Stegodyphus</taxon>
    </lineage>
</organism>
<evidence type="ECO:0000256" key="1">
    <source>
        <dbReference type="SAM" id="MobiDB-lite"/>
    </source>
</evidence>
<sequence length="234" mass="27364">MSKKNELEVKSQQNQPPEDFRSLSILPTVGDLQETRVFLRPNIVLGKYADVEHYLDVQFRLLREDYIRPLRNGIQQYLCLTLSSQAARPNLKALQDVRVYYNFQLLYPCLDGSSLVYRASFDATPFHNINWENSKRLLTGSLICFSDNNFETLHLASVTSRDAKLLQQGHLFIKFESVSSDILNFESLRYFIMVETQAYFEAYRHNLSALREMNEENFPFQKYIVKTENEIKAP</sequence>
<feature type="non-terminal residue" evidence="3">
    <location>
        <position position="234"/>
    </location>
</feature>
<feature type="domain" description="ZNFX1" evidence="2">
    <location>
        <begin position="94"/>
        <end position="196"/>
    </location>
</feature>
<proteinExistence type="predicted"/>
<dbReference type="OMA" id="HNINWEN"/>
<evidence type="ECO:0000259" key="2">
    <source>
        <dbReference type="Pfam" id="PF25396"/>
    </source>
</evidence>
<dbReference type="EMBL" id="KK115450">
    <property type="protein sequence ID" value="KFM65146.1"/>
    <property type="molecule type" value="Genomic_DNA"/>
</dbReference>
<evidence type="ECO:0000313" key="3">
    <source>
        <dbReference type="EMBL" id="KFM65146.1"/>
    </source>
</evidence>
<accession>A0A087TJ57</accession>
<dbReference type="AlphaFoldDB" id="A0A087TJ57"/>
<dbReference type="Proteomes" id="UP000054359">
    <property type="component" value="Unassembled WGS sequence"/>
</dbReference>
<reference evidence="3 4" key="1">
    <citation type="submission" date="2013-11" db="EMBL/GenBank/DDBJ databases">
        <title>Genome sequencing of Stegodyphus mimosarum.</title>
        <authorList>
            <person name="Bechsgaard J."/>
        </authorList>
    </citation>
    <scope>NUCLEOTIDE SEQUENCE [LARGE SCALE GENOMIC DNA]</scope>
</reference>
<dbReference type="InterPro" id="IPR057373">
    <property type="entry name" value="ZNFX1"/>
</dbReference>
<dbReference type="STRING" id="407821.A0A087TJ57"/>
<feature type="region of interest" description="Disordered" evidence="1">
    <location>
        <begin position="1"/>
        <end position="20"/>
    </location>
</feature>
<dbReference type="Pfam" id="PF25396">
    <property type="entry name" value="ZNFX1"/>
    <property type="match status" value="1"/>
</dbReference>